<feature type="region of interest" description="Disordered" evidence="1">
    <location>
        <begin position="1"/>
        <end position="38"/>
    </location>
</feature>
<sequence length="53" mass="5942">MTDEPRETLGSPTPEPGDGHRRDPEEWVTGDEPMTDAQRSYLDTLAREAGEEL</sequence>
<evidence type="ECO:0000313" key="3">
    <source>
        <dbReference type="Proteomes" id="UP000523795"/>
    </source>
</evidence>
<dbReference type="EMBL" id="JAAZSR010000255">
    <property type="protein sequence ID" value="NKX51567.1"/>
    <property type="molecule type" value="Genomic_DNA"/>
</dbReference>
<accession>A0ABX1JQI8</accession>
<comment type="caution">
    <text evidence="2">The sequence shown here is derived from an EMBL/GenBank/DDBJ whole genome shotgun (WGS) entry which is preliminary data.</text>
</comment>
<evidence type="ECO:0000313" key="2">
    <source>
        <dbReference type="EMBL" id="NKX51567.1"/>
    </source>
</evidence>
<protein>
    <submittedName>
        <fullName evidence="2">DUF3072 domain-containing protein</fullName>
    </submittedName>
</protein>
<keyword evidence="3" id="KW-1185">Reference proteome</keyword>
<organism evidence="2 3">
    <name type="scientific">Arthrobacter deserti</name>
    <dbReference type="NCBI Taxonomy" id="1742687"/>
    <lineage>
        <taxon>Bacteria</taxon>
        <taxon>Bacillati</taxon>
        <taxon>Actinomycetota</taxon>
        <taxon>Actinomycetes</taxon>
        <taxon>Micrococcales</taxon>
        <taxon>Micrococcaceae</taxon>
        <taxon>Arthrobacter</taxon>
    </lineage>
</organism>
<proteinExistence type="predicted"/>
<gene>
    <name evidence="2" type="ORF">HER39_13520</name>
</gene>
<dbReference type="Pfam" id="PF11272">
    <property type="entry name" value="DUF3072"/>
    <property type="match status" value="1"/>
</dbReference>
<evidence type="ECO:0000256" key="1">
    <source>
        <dbReference type="SAM" id="MobiDB-lite"/>
    </source>
</evidence>
<reference evidence="2 3" key="1">
    <citation type="submission" date="2020-04" db="EMBL/GenBank/DDBJ databases">
        <authorList>
            <person name="Liu S."/>
        </authorList>
    </citation>
    <scope>NUCLEOTIDE SEQUENCE [LARGE SCALE GENOMIC DNA]</scope>
    <source>
        <strain evidence="2 3">CGMCC 1.15091</strain>
    </source>
</reference>
<feature type="non-terminal residue" evidence="2">
    <location>
        <position position="53"/>
    </location>
</feature>
<dbReference type="InterPro" id="IPR021425">
    <property type="entry name" value="DUF3072"/>
</dbReference>
<name>A0ABX1JQI8_9MICC</name>
<dbReference type="Proteomes" id="UP000523795">
    <property type="component" value="Unassembled WGS sequence"/>
</dbReference>